<evidence type="ECO:0000256" key="5">
    <source>
        <dbReference type="SAM" id="MobiDB-lite"/>
    </source>
</evidence>
<dbReference type="GO" id="GO:0055037">
    <property type="term" value="C:recycling endosome"/>
    <property type="evidence" value="ECO:0007669"/>
    <property type="project" value="TreeGrafter"/>
</dbReference>
<dbReference type="Proteomes" id="UP001497497">
    <property type="component" value="Unassembled WGS sequence"/>
</dbReference>
<comment type="similarity">
    <text evidence="1">Belongs to the ENTR1 family.</text>
</comment>
<evidence type="ECO:0000313" key="7">
    <source>
        <dbReference type="Proteomes" id="UP001497497"/>
    </source>
</evidence>
<feature type="compositionally biased region" description="Polar residues" evidence="5">
    <location>
        <begin position="209"/>
        <end position="219"/>
    </location>
</feature>
<dbReference type="GO" id="GO:0032465">
    <property type="term" value="P:regulation of cytokinesis"/>
    <property type="evidence" value="ECO:0007669"/>
    <property type="project" value="TreeGrafter"/>
</dbReference>
<dbReference type="PANTHER" id="PTHR31259">
    <property type="entry name" value="ENDOSOME-ASSOCIATED TRAFFICKING REGULATOR 1"/>
    <property type="match status" value="1"/>
</dbReference>
<dbReference type="GO" id="GO:0005769">
    <property type="term" value="C:early endosome"/>
    <property type="evidence" value="ECO:0007669"/>
    <property type="project" value="TreeGrafter"/>
</dbReference>
<feature type="compositionally biased region" description="Polar residues" evidence="5">
    <location>
        <begin position="157"/>
        <end position="169"/>
    </location>
</feature>
<evidence type="ECO:0000256" key="3">
    <source>
        <dbReference type="ARBA" id="ARBA00023054"/>
    </source>
</evidence>
<dbReference type="GO" id="GO:0030496">
    <property type="term" value="C:midbody"/>
    <property type="evidence" value="ECO:0007669"/>
    <property type="project" value="TreeGrafter"/>
</dbReference>
<keyword evidence="3 4" id="KW-0175">Coiled coil</keyword>
<name>A0AAV2H1K4_LYMST</name>
<evidence type="ECO:0000256" key="1">
    <source>
        <dbReference type="ARBA" id="ARBA00007791"/>
    </source>
</evidence>
<dbReference type="GO" id="GO:0036064">
    <property type="term" value="C:ciliary basal body"/>
    <property type="evidence" value="ECO:0007669"/>
    <property type="project" value="TreeGrafter"/>
</dbReference>
<keyword evidence="7" id="KW-1185">Reference proteome</keyword>
<sequence length="367" mass="40623">MAERGVYGDLEDNPFSFKTFVGVKEKKVSKNSSDLTFLDTDDIFGVNDKKNEKLTTDKIDIGVNIETIGVNNDFLDEINQAVNEAIPSSVSLASRTNVTSSGKKAQPKDNPFSFKKFLSSSSNPSKAKKGNAEPSPQAFEISNGSALSDQRSHHMHISTQSKPSVTLQKTNDESSEETVQPIADDALASDVARDLAAGSIDLNHFASEPFSSSASNRLEQLSRSDNDNECDVTVGAHKRKQSLPLALPDFLADGAALQVYQSPFDLPGKVKVEENYDDLLEKITKLQEENSRLKVELNRERQLCSDKNQRLLQLNIDLERQKKKELEETAVLERAVQQVEETLVTTTKRAVQAEVHVSMLKKEVKLL</sequence>
<dbReference type="EMBL" id="CAXITT010000007">
    <property type="protein sequence ID" value="CAL1526672.1"/>
    <property type="molecule type" value="Genomic_DNA"/>
</dbReference>
<evidence type="ECO:0000256" key="4">
    <source>
        <dbReference type="SAM" id="Coils"/>
    </source>
</evidence>
<dbReference type="GO" id="GO:0045724">
    <property type="term" value="P:positive regulation of cilium assembly"/>
    <property type="evidence" value="ECO:0007669"/>
    <property type="project" value="TreeGrafter"/>
</dbReference>
<evidence type="ECO:0000313" key="6">
    <source>
        <dbReference type="EMBL" id="CAL1526672.1"/>
    </source>
</evidence>
<gene>
    <name evidence="6" type="ORF">GSLYS_00000849001</name>
</gene>
<feature type="compositionally biased region" description="Polar residues" evidence="5">
    <location>
        <begin position="140"/>
        <end position="149"/>
    </location>
</feature>
<dbReference type="AlphaFoldDB" id="A0AAV2H1K4"/>
<comment type="caution">
    <text evidence="6">The sequence shown here is derived from an EMBL/GenBank/DDBJ whole genome shotgun (WGS) entry which is preliminary data.</text>
</comment>
<dbReference type="InterPro" id="IPR026757">
    <property type="entry name" value="ENTR1"/>
</dbReference>
<dbReference type="GO" id="GO:0005813">
    <property type="term" value="C:centrosome"/>
    <property type="evidence" value="ECO:0007669"/>
    <property type="project" value="TreeGrafter"/>
</dbReference>
<reference evidence="6 7" key="1">
    <citation type="submission" date="2024-04" db="EMBL/GenBank/DDBJ databases">
        <authorList>
            <consortium name="Genoscope - CEA"/>
            <person name="William W."/>
        </authorList>
    </citation>
    <scope>NUCLEOTIDE SEQUENCE [LARGE SCALE GENOMIC DNA]</scope>
</reference>
<feature type="compositionally biased region" description="Low complexity" evidence="5">
    <location>
        <begin position="112"/>
        <end position="125"/>
    </location>
</feature>
<dbReference type="GO" id="GO:1903566">
    <property type="term" value="P:positive regulation of protein localization to cilium"/>
    <property type="evidence" value="ECO:0007669"/>
    <property type="project" value="TreeGrafter"/>
</dbReference>
<feature type="non-terminal residue" evidence="6">
    <location>
        <position position="367"/>
    </location>
</feature>
<protein>
    <recommendedName>
        <fullName evidence="2">Endosome-associated-trafficking regulator 1</fullName>
    </recommendedName>
</protein>
<organism evidence="6 7">
    <name type="scientific">Lymnaea stagnalis</name>
    <name type="common">Great pond snail</name>
    <name type="synonym">Helix stagnalis</name>
    <dbReference type="NCBI Taxonomy" id="6523"/>
    <lineage>
        <taxon>Eukaryota</taxon>
        <taxon>Metazoa</taxon>
        <taxon>Spiralia</taxon>
        <taxon>Lophotrochozoa</taxon>
        <taxon>Mollusca</taxon>
        <taxon>Gastropoda</taxon>
        <taxon>Heterobranchia</taxon>
        <taxon>Euthyneura</taxon>
        <taxon>Panpulmonata</taxon>
        <taxon>Hygrophila</taxon>
        <taxon>Lymnaeoidea</taxon>
        <taxon>Lymnaeidae</taxon>
        <taxon>Lymnaea</taxon>
    </lineage>
</organism>
<accession>A0AAV2H1K4</accession>
<dbReference type="PANTHER" id="PTHR31259:SF3">
    <property type="entry name" value="ENDOSOME-ASSOCIATED-TRAFFICKING REGULATOR 1"/>
    <property type="match status" value="1"/>
</dbReference>
<evidence type="ECO:0000256" key="2">
    <source>
        <dbReference type="ARBA" id="ARBA00016007"/>
    </source>
</evidence>
<feature type="region of interest" description="Disordered" evidence="5">
    <location>
        <begin position="97"/>
        <end position="182"/>
    </location>
</feature>
<feature type="coiled-coil region" evidence="4">
    <location>
        <begin position="269"/>
        <end position="342"/>
    </location>
</feature>
<proteinExistence type="inferred from homology"/>
<feature type="region of interest" description="Disordered" evidence="5">
    <location>
        <begin position="206"/>
        <end position="227"/>
    </location>
</feature>